<dbReference type="STRING" id="1742358.GCA_001439605_04753"/>
<keyword evidence="3" id="KW-1185">Reference proteome</keyword>
<sequence length="323" mass="37626">MIVKPRKIPLSIRKLEALIRRLPPYHPKLPLISDELNKKMAGYKGESSLDFYLGFLDPKQYFIFHDLRLRDDPRFFQIDTLIVTKSYLLIIEVKNIAGTIHFDPLFNQLIRIKDGKEMAFPDPLIQVKRHELQLKKWFRNNGLKELPICSFIVISNPQTVIRTTPENSLLSQKVIHREALPSKIIQFENSLHTCVISEKELKKAIRLIKKQHTELDSSIMDKYNISRNELIKGVLCKNCLKLPLERKHGTWFCSVCLEKCNHEHKAALNDYRLLISKTITNSQLRDFLKIESAATATRILHSMNIPYSGINKGRVYQLPLFEE</sequence>
<dbReference type="Proteomes" id="UP000293846">
    <property type="component" value="Unassembled WGS sequence"/>
</dbReference>
<proteinExistence type="predicted"/>
<dbReference type="AlphaFoldDB" id="A0A4R1B3D6"/>
<dbReference type="InterPro" id="IPR011528">
    <property type="entry name" value="NERD"/>
</dbReference>
<feature type="domain" description="NERD" evidence="1">
    <location>
        <begin position="41"/>
        <end position="157"/>
    </location>
</feature>
<dbReference type="PROSITE" id="PS50965">
    <property type="entry name" value="NERD"/>
    <property type="match status" value="1"/>
</dbReference>
<organism evidence="2 3">
    <name type="scientific">Cytobacillus praedii</name>
    <dbReference type="NCBI Taxonomy" id="1742358"/>
    <lineage>
        <taxon>Bacteria</taxon>
        <taxon>Bacillati</taxon>
        <taxon>Bacillota</taxon>
        <taxon>Bacilli</taxon>
        <taxon>Bacillales</taxon>
        <taxon>Bacillaceae</taxon>
        <taxon>Cytobacillus</taxon>
    </lineage>
</organism>
<accession>A0A4R1B3D6</accession>
<evidence type="ECO:0000259" key="1">
    <source>
        <dbReference type="PROSITE" id="PS50965"/>
    </source>
</evidence>
<dbReference type="EMBL" id="SJTH01000007">
    <property type="protein sequence ID" value="TCJ04725.1"/>
    <property type="molecule type" value="Genomic_DNA"/>
</dbReference>
<name>A0A4R1B3D6_9BACI</name>
<evidence type="ECO:0000313" key="3">
    <source>
        <dbReference type="Proteomes" id="UP000293846"/>
    </source>
</evidence>
<evidence type="ECO:0000313" key="2">
    <source>
        <dbReference type="EMBL" id="TCJ04725.1"/>
    </source>
</evidence>
<dbReference type="RefSeq" id="WP_057763476.1">
    <property type="nucleotide sequence ID" value="NZ_LMBX01000008.1"/>
</dbReference>
<protein>
    <submittedName>
        <fullName evidence="2">NERD domain-containing protein</fullName>
    </submittedName>
</protein>
<dbReference type="OrthoDB" id="569879at2"/>
<dbReference type="Pfam" id="PF08378">
    <property type="entry name" value="NERD"/>
    <property type="match status" value="1"/>
</dbReference>
<reference evidence="2 3" key="1">
    <citation type="submission" date="2019-03" db="EMBL/GenBank/DDBJ databases">
        <authorList>
            <person name="Jensen L."/>
            <person name="Storgaard J."/>
            <person name="Sulaj E."/>
            <person name="Schramm A."/>
            <person name="Marshall I.P.G."/>
        </authorList>
    </citation>
    <scope>NUCLEOTIDE SEQUENCE [LARGE SCALE GENOMIC DNA]</scope>
    <source>
        <strain evidence="2 3">2017H2G3</strain>
    </source>
</reference>
<gene>
    <name evidence="2" type="ORF">E0Y62_07930</name>
</gene>
<comment type="caution">
    <text evidence="2">The sequence shown here is derived from an EMBL/GenBank/DDBJ whole genome shotgun (WGS) entry which is preliminary data.</text>
</comment>